<dbReference type="GO" id="GO:0005975">
    <property type="term" value="P:carbohydrate metabolic process"/>
    <property type="evidence" value="ECO:0007669"/>
    <property type="project" value="InterPro"/>
</dbReference>
<gene>
    <name evidence="8" type="ORF">ML536_16635</name>
</gene>
<organism evidence="8 9">
    <name type="scientific">Paradevosia shaoguanensis</name>
    <dbReference type="NCBI Taxonomy" id="1335043"/>
    <lineage>
        <taxon>Bacteria</taxon>
        <taxon>Pseudomonadati</taxon>
        <taxon>Pseudomonadota</taxon>
        <taxon>Alphaproteobacteria</taxon>
        <taxon>Hyphomicrobiales</taxon>
        <taxon>Devosiaceae</taxon>
        <taxon>Paradevosia</taxon>
    </lineage>
</organism>
<comment type="similarity">
    <text evidence="1 6">Belongs to the glycosyl hydrolase 43 family.</text>
</comment>
<dbReference type="Pfam" id="PF04616">
    <property type="entry name" value="Glyco_hydro_43"/>
    <property type="match status" value="1"/>
</dbReference>
<evidence type="ECO:0000259" key="7">
    <source>
        <dbReference type="Pfam" id="PF17851"/>
    </source>
</evidence>
<dbReference type="InterPro" id="IPR051795">
    <property type="entry name" value="Glycosyl_Hydrlase_43"/>
</dbReference>
<dbReference type="PANTHER" id="PTHR42812:SF12">
    <property type="entry name" value="BETA-XYLOSIDASE-RELATED"/>
    <property type="match status" value="1"/>
</dbReference>
<proteinExistence type="inferred from homology"/>
<reference evidence="8" key="1">
    <citation type="submission" date="2022-03" db="EMBL/GenBank/DDBJ databases">
        <title>The complete genome sequence of a Methyloterrigena soli.</title>
        <authorList>
            <person name="Zi Z."/>
        </authorList>
    </citation>
    <scope>NUCLEOTIDE SEQUENCE</scope>
    <source>
        <strain evidence="8">M48</strain>
    </source>
</reference>
<evidence type="ECO:0000256" key="5">
    <source>
        <dbReference type="PIRSR" id="PIRSR606710-2"/>
    </source>
</evidence>
<protein>
    <submittedName>
        <fullName evidence="8">Glycoside hydrolase family 43 protein</fullName>
    </submittedName>
</protein>
<feature type="active site" description="Proton donor" evidence="4">
    <location>
        <position position="187"/>
    </location>
</feature>
<dbReference type="InterPro" id="IPR006710">
    <property type="entry name" value="Glyco_hydro_43"/>
</dbReference>
<keyword evidence="2 6" id="KW-0378">Hydrolase</keyword>
<evidence type="ECO:0000256" key="2">
    <source>
        <dbReference type="ARBA" id="ARBA00022801"/>
    </source>
</evidence>
<name>A0AA41QP69_9HYPH</name>
<dbReference type="InterPro" id="IPR013320">
    <property type="entry name" value="ConA-like_dom_sf"/>
</dbReference>
<dbReference type="Proteomes" id="UP001156140">
    <property type="component" value="Unassembled WGS sequence"/>
</dbReference>
<sequence length="541" mass="61381">MPKLTNPILPGFNPDPSILRVGEDYYIATSTFEWYPGVQIHHSRDLANWELVTRPLTRKSQLDMRGDPDSCGIWAPCLSYADGLFWLIYTDVKRKDGSFKDAHNYLVTAPSIEGPWSDPIYMNSSGFDPSLFHDDDGKKWFVNMLWDHRVRPLLFAGIALQEYDHKAQKLVGPVKNIYKGTDLKLVEGPHLYKRNGKDGRPWYYLMTAEGGTGYDHAITFARSRSIDGPYETHPEKYVVTAKDSPLNKLQRAGHGDWVETPDGKTYIVHLTGRPTTQKRRCVLGRETAIQEAEWRDDDWLWLKHGTNVPALEVEVPGTRDEAKYWAERRYAFDSALDKDFQWLRTPETERIFRVGNGKLRLFGRESIGSWFEQALVARRQTHFSFDAETSVDFAATDERTMAGLVAYYGRYNFFYLAVTAHADGQRELLIMSSEASFPDGRLQFPAAPVTIPNEGKIKLALTIRGPRLQFFYGLEGEALQPIGPVLDASILSDECGGHAEHGSFTGAFVGMAAHDLNGTASPADFDYFLYRPQHDPSDRYD</sequence>
<dbReference type="SUPFAM" id="SSF49899">
    <property type="entry name" value="Concanavalin A-like lectins/glucanases"/>
    <property type="match status" value="1"/>
</dbReference>
<evidence type="ECO:0000256" key="6">
    <source>
        <dbReference type="RuleBase" id="RU361187"/>
    </source>
</evidence>
<evidence type="ECO:0000256" key="1">
    <source>
        <dbReference type="ARBA" id="ARBA00009865"/>
    </source>
</evidence>
<dbReference type="InterPro" id="IPR041542">
    <property type="entry name" value="GH43_C2"/>
</dbReference>
<accession>A0AA41QP69</accession>
<evidence type="ECO:0000256" key="3">
    <source>
        <dbReference type="ARBA" id="ARBA00023295"/>
    </source>
</evidence>
<dbReference type="Pfam" id="PF17851">
    <property type="entry name" value="GH43_C2"/>
    <property type="match status" value="1"/>
</dbReference>
<keyword evidence="9" id="KW-1185">Reference proteome</keyword>
<evidence type="ECO:0000256" key="4">
    <source>
        <dbReference type="PIRSR" id="PIRSR606710-1"/>
    </source>
</evidence>
<dbReference type="AlphaFoldDB" id="A0AA41QP69"/>
<feature type="domain" description="Beta-xylosidase C-terminal Concanavalin A-like" evidence="7">
    <location>
        <begin position="332"/>
        <end position="531"/>
    </location>
</feature>
<dbReference type="PANTHER" id="PTHR42812">
    <property type="entry name" value="BETA-XYLOSIDASE"/>
    <property type="match status" value="1"/>
</dbReference>
<dbReference type="RefSeq" id="WP_281736622.1">
    <property type="nucleotide sequence ID" value="NZ_JAKETQ010000002.1"/>
</dbReference>
<feature type="site" description="Important for catalytic activity, responsible for pKa modulation of the active site Glu and correct orientation of both the proton donor and substrate" evidence="5">
    <location>
        <position position="128"/>
    </location>
</feature>
<feature type="active site" description="Proton acceptor" evidence="4">
    <location>
        <position position="15"/>
    </location>
</feature>
<dbReference type="Gene3D" id="2.60.120.200">
    <property type="match status" value="1"/>
</dbReference>
<evidence type="ECO:0000313" key="9">
    <source>
        <dbReference type="Proteomes" id="UP001156140"/>
    </source>
</evidence>
<keyword evidence="3 6" id="KW-0326">Glycosidase</keyword>
<evidence type="ECO:0000313" key="8">
    <source>
        <dbReference type="EMBL" id="MCI0128460.1"/>
    </source>
</evidence>
<dbReference type="CDD" id="cd09000">
    <property type="entry name" value="GH43_SXA-like"/>
    <property type="match status" value="1"/>
</dbReference>
<dbReference type="GO" id="GO:0004553">
    <property type="term" value="F:hydrolase activity, hydrolyzing O-glycosyl compounds"/>
    <property type="evidence" value="ECO:0007669"/>
    <property type="project" value="InterPro"/>
</dbReference>
<dbReference type="EMBL" id="JALAZD010000002">
    <property type="protein sequence ID" value="MCI0128460.1"/>
    <property type="molecule type" value="Genomic_DNA"/>
</dbReference>
<comment type="caution">
    <text evidence="8">The sequence shown here is derived from an EMBL/GenBank/DDBJ whole genome shotgun (WGS) entry which is preliminary data.</text>
</comment>
<dbReference type="Gene3D" id="2.115.10.20">
    <property type="entry name" value="Glycosyl hydrolase domain, family 43"/>
    <property type="match status" value="1"/>
</dbReference>
<dbReference type="SUPFAM" id="SSF75005">
    <property type="entry name" value="Arabinanase/levansucrase/invertase"/>
    <property type="match status" value="1"/>
</dbReference>
<dbReference type="InterPro" id="IPR023296">
    <property type="entry name" value="Glyco_hydro_beta-prop_sf"/>
</dbReference>